<organism evidence="2 3">
    <name type="scientific">Saccharothrix saharensis</name>
    <dbReference type="NCBI Taxonomy" id="571190"/>
    <lineage>
        <taxon>Bacteria</taxon>
        <taxon>Bacillati</taxon>
        <taxon>Actinomycetota</taxon>
        <taxon>Actinomycetes</taxon>
        <taxon>Pseudonocardiales</taxon>
        <taxon>Pseudonocardiaceae</taxon>
        <taxon>Saccharothrix</taxon>
    </lineage>
</organism>
<protein>
    <submittedName>
        <fullName evidence="2">DUF3040 family protein</fullName>
    </submittedName>
</protein>
<dbReference type="InterPro" id="IPR021401">
    <property type="entry name" value="DUF3040"/>
</dbReference>
<dbReference type="EMBL" id="VFPP01000001">
    <property type="protein sequence ID" value="TQM84904.1"/>
    <property type="molecule type" value="Genomic_DNA"/>
</dbReference>
<feature type="transmembrane region" description="Helical" evidence="1">
    <location>
        <begin position="69"/>
        <end position="91"/>
    </location>
</feature>
<keyword evidence="1" id="KW-0812">Transmembrane</keyword>
<keyword evidence="1" id="KW-1133">Transmembrane helix</keyword>
<accession>A0A543JQ60</accession>
<sequence>MGLTDQEARALAQIERHLNDDDPRFVARLARARSWLRIPRRVLLAVALCLTYAVGLVTLIAGVTASSALWSVVLIAVGSAITAAIPTVVGVRAWRRR</sequence>
<dbReference type="Proteomes" id="UP000316628">
    <property type="component" value="Unassembled WGS sequence"/>
</dbReference>
<evidence type="ECO:0000256" key="1">
    <source>
        <dbReference type="SAM" id="Phobius"/>
    </source>
</evidence>
<dbReference type="OrthoDB" id="3557301at2"/>
<dbReference type="Pfam" id="PF11239">
    <property type="entry name" value="DUF3040"/>
    <property type="match status" value="1"/>
</dbReference>
<feature type="transmembrane region" description="Helical" evidence="1">
    <location>
        <begin position="42"/>
        <end position="63"/>
    </location>
</feature>
<comment type="caution">
    <text evidence="2">The sequence shown here is derived from an EMBL/GenBank/DDBJ whole genome shotgun (WGS) entry which is preliminary data.</text>
</comment>
<proteinExistence type="predicted"/>
<gene>
    <name evidence="2" type="ORF">FHX81_7368</name>
</gene>
<name>A0A543JQ60_9PSEU</name>
<keyword evidence="3" id="KW-1185">Reference proteome</keyword>
<reference evidence="2 3" key="1">
    <citation type="submission" date="2019-06" db="EMBL/GenBank/DDBJ databases">
        <title>Sequencing the genomes of 1000 actinobacteria strains.</title>
        <authorList>
            <person name="Klenk H.-P."/>
        </authorList>
    </citation>
    <scope>NUCLEOTIDE SEQUENCE [LARGE SCALE GENOMIC DNA]</scope>
    <source>
        <strain evidence="2 3">DSM 45456</strain>
    </source>
</reference>
<keyword evidence="1" id="KW-0472">Membrane</keyword>
<evidence type="ECO:0000313" key="3">
    <source>
        <dbReference type="Proteomes" id="UP000316628"/>
    </source>
</evidence>
<dbReference type="AlphaFoldDB" id="A0A543JQ60"/>
<dbReference type="RefSeq" id="WP_141983027.1">
    <property type="nucleotide sequence ID" value="NZ_VFPP01000001.1"/>
</dbReference>
<evidence type="ECO:0000313" key="2">
    <source>
        <dbReference type="EMBL" id="TQM84904.1"/>
    </source>
</evidence>